<name>A0A9P4SIQ1_9PEZI</name>
<comment type="subcellular location">
    <subcellularLocation>
        <location evidence="1">Nucleus</location>
    </subcellularLocation>
</comment>
<dbReference type="CDD" id="cd12148">
    <property type="entry name" value="fungal_TF_MHR"/>
    <property type="match status" value="1"/>
</dbReference>
<evidence type="ECO:0000256" key="1">
    <source>
        <dbReference type="ARBA" id="ARBA00004123"/>
    </source>
</evidence>
<feature type="domain" description="Zn(2)-C6 fungal-type" evidence="8">
    <location>
        <begin position="19"/>
        <end position="52"/>
    </location>
</feature>
<sequence length="654" mass="73891">MSESFIPDNIVSTKRSKRACTECRQQKARCDAYLDPGKPCSRCCRLNVHCVILEPFKREHKRQRLTELQHETDVLRRRLGTTTRTDVHASSLDMLAAAAESDNHSQRTVSIQSSFVPRANAAVQVNDVPTAPVPDDSVGPPPLSIKQIEEKHMQPTQAQSLDGIEIDAVTIDELYQIYLTEYNEFLPIMCPSISPNKLYAVSPFLFWAVMSVSCRRHPIADSILAPLASRVIDLALQMLKAQYAALPSIKGFIVLLMWPFTKRSLSLDVTFPLAGAMIHMAMRIGLHIPASSQDFSKVRLRLTDDDVNRRAELWAFCILTYQRTCQFMGQPPLTLVDGTFEPDQQILVRNTISRTIRFQVKLQAITTKCCSALVENGLHSLNPDRERAMNILLRVFRSHIQDMEGEAYTDLDRSSLYIANLTLDVFHFYKDLRNLDPLTLTRLYTSAVRVVEDMDKNKTIMQVAPRYFPYALMLATTTLLRLLKSSTAKILDYESAKGAYFLGASLSQQLSPNKEELPARMTPILIDLWDSKRAFRNPDGSEQTVLRVRSRLAMSPVLDALWWWREEFQGQVGDFKTPSTISSSKSTIKEAITPSVEPFMPDTPVLHSSMFNADRLSSEMGWLDDSNDPGFTVLDSAYGLPWMDTMFNGGFPAM</sequence>
<dbReference type="GO" id="GO:0000981">
    <property type="term" value="F:DNA-binding transcription factor activity, RNA polymerase II-specific"/>
    <property type="evidence" value="ECO:0007669"/>
    <property type="project" value="InterPro"/>
</dbReference>
<dbReference type="InterPro" id="IPR051089">
    <property type="entry name" value="prtT"/>
</dbReference>
<keyword evidence="2" id="KW-0479">Metal-binding</keyword>
<dbReference type="OrthoDB" id="2341546at2759"/>
<dbReference type="InterPro" id="IPR001138">
    <property type="entry name" value="Zn2Cys6_DnaBD"/>
</dbReference>
<evidence type="ECO:0000256" key="6">
    <source>
        <dbReference type="ARBA" id="ARBA00023163"/>
    </source>
</evidence>
<evidence type="ECO:0000313" key="10">
    <source>
        <dbReference type="Proteomes" id="UP000799429"/>
    </source>
</evidence>
<evidence type="ECO:0000256" key="5">
    <source>
        <dbReference type="ARBA" id="ARBA00023125"/>
    </source>
</evidence>
<dbReference type="EMBL" id="MU006089">
    <property type="protein sequence ID" value="KAF2843004.1"/>
    <property type="molecule type" value="Genomic_DNA"/>
</dbReference>
<evidence type="ECO:0000256" key="3">
    <source>
        <dbReference type="ARBA" id="ARBA00022833"/>
    </source>
</evidence>
<dbReference type="GO" id="GO:0001216">
    <property type="term" value="F:DNA-binding transcription activator activity"/>
    <property type="evidence" value="ECO:0007669"/>
    <property type="project" value="UniProtKB-ARBA"/>
</dbReference>
<reference evidence="9" key="1">
    <citation type="journal article" date="2020" name="Stud. Mycol.">
        <title>101 Dothideomycetes genomes: a test case for predicting lifestyles and emergence of pathogens.</title>
        <authorList>
            <person name="Haridas S."/>
            <person name="Albert R."/>
            <person name="Binder M."/>
            <person name="Bloem J."/>
            <person name="Labutti K."/>
            <person name="Salamov A."/>
            <person name="Andreopoulos B."/>
            <person name="Baker S."/>
            <person name="Barry K."/>
            <person name="Bills G."/>
            <person name="Bluhm B."/>
            <person name="Cannon C."/>
            <person name="Castanera R."/>
            <person name="Culley D."/>
            <person name="Daum C."/>
            <person name="Ezra D."/>
            <person name="Gonzalez J."/>
            <person name="Henrissat B."/>
            <person name="Kuo A."/>
            <person name="Liang C."/>
            <person name="Lipzen A."/>
            <person name="Lutzoni F."/>
            <person name="Magnuson J."/>
            <person name="Mondo S."/>
            <person name="Nolan M."/>
            <person name="Ohm R."/>
            <person name="Pangilinan J."/>
            <person name="Park H.-J."/>
            <person name="Ramirez L."/>
            <person name="Alfaro M."/>
            <person name="Sun H."/>
            <person name="Tritt A."/>
            <person name="Yoshinaga Y."/>
            <person name="Zwiers L.-H."/>
            <person name="Turgeon B."/>
            <person name="Goodwin S."/>
            <person name="Spatafora J."/>
            <person name="Crous P."/>
            <person name="Grigoriev I."/>
        </authorList>
    </citation>
    <scope>NUCLEOTIDE SEQUENCE</scope>
    <source>
        <strain evidence="9">CBS 101060</strain>
    </source>
</reference>
<protein>
    <recommendedName>
        <fullName evidence="8">Zn(2)-C6 fungal-type domain-containing protein</fullName>
    </recommendedName>
</protein>
<dbReference type="InterPro" id="IPR036864">
    <property type="entry name" value="Zn2-C6_fun-type_DNA-bd_sf"/>
</dbReference>
<evidence type="ECO:0000259" key="8">
    <source>
        <dbReference type="PROSITE" id="PS50048"/>
    </source>
</evidence>
<comment type="caution">
    <text evidence="9">The sequence shown here is derived from an EMBL/GenBank/DDBJ whole genome shotgun (WGS) entry which is preliminary data.</text>
</comment>
<evidence type="ECO:0000256" key="4">
    <source>
        <dbReference type="ARBA" id="ARBA00023015"/>
    </source>
</evidence>
<evidence type="ECO:0000313" key="9">
    <source>
        <dbReference type="EMBL" id="KAF2843004.1"/>
    </source>
</evidence>
<dbReference type="SUPFAM" id="SSF57701">
    <property type="entry name" value="Zn2/Cys6 DNA-binding domain"/>
    <property type="match status" value="1"/>
</dbReference>
<keyword evidence="10" id="KW-1185">Reference proteome</keyword>
<accession>A0A9P4SIQ1</accession>
<keyword evidence="7" id="KW-0539">Nucleus</keyword>
<dbReference type="GO" id="GO:0005634">
    <property type="term" value="C:nucleus"/>
    <property type="evidence" value="ECO:0007669"/>
    <property type="project" value="UniProtKB-SubCell"/>
</dbReference>
<dbReference type="PANTHER" id="PTHR31845:SF21">
    <property type="entry name" value="REGULATORY PROTEIN LEU3"/>
    <property type="match status" value="1"/>
</dbReference>
<dbReference type="PROSITE" id="PS50048">
    <property type="entry name" value="ZN2_CY6_FUNGAL_2"/>
    <property type="match status" value="1"/>
</dbReference>
<evidence type="ECO:0000256" key="7">
    <source>
        <dbReference type="ARBA" id="ARBA00023242"/>
    </source>
</evidence>
<keyword evidence="5" id="KW-0238">DNA-binding</keyword>
<dbReference type="Proteomes" id="UP000799429">
    <property type="component" value="Unassembled WGS sequence"/>
</dbReference>
<dbReference type="PROSITE" id="PS00463">
    <property type="entry name" value="ZN2_CY6_FUNGAL_1"/>
    <property type="match status" value="1"/>
</dbReference>
<evidence type="ECO:0000256" key="2">
    <source>
        <dbReference type="ARBA" id="ARBA00022723"/>
    </source>
</evidence>
<dbReference type="Gene3D" id="4.10.240.10">
    <property type="entry name" value="Zn(2)-C6 fungal-type DNA-binding domain"/>
    <property type="match status" value="1"/>
</dbReference>
<gene>
    <name evidence="9" type="ORF">M501DRAFT_1012383</name>
</gene>
<keyword evidence="4" id="KW-0805">Transcription regulation</keyword>
<dbReference type="PANTHER" id="PTHR31845">
    <property type="entry name" value="FINGER DOMAIN PROTEIN, PUTATIVE-RELATED"/>
    <property type="match status" value="1"/>
</dbReference>
<dbReference type="CDD" id="cd00067">
    <property type="entry name" value="GAL4"/>
    <property type="match status" value="1"/>
</dbReference>
<dbReference type="GO" id="GO:0008270">
    <property type="term" value="F:zinc ion binding"/>
    <property type="evidence" value="ECO:0007669"/>
    <property type="project" value="InterPro"/>
</dbReference>
<dbReference type="FunFam" id="4.10.240.10:FF:000003">
    <property type="entry name" value="C6 transcription factor (Leu3)"/>
    <property type="match status" value="1"/>
</dbReference>
<keyword evidence="3" id="KW-0862">Zinc</keyword>
<dbReference type="AlphaFoldDB" id="A0A9P4SIQ1"/>
<proteinExistence type="predicted"/>
<keyword evidence="6" id="KW-0804">Transcription</keyword>
<dbReference type="Pfam" id="PF00172">
    <property type="entry name" value="Zn_clus"/>
    <property type="match status" value="1"/>
</dbReference>
<organism evidence="9 10">
    <name type="scientific">Patellaria atrata CBS 101060</name>
    <dbReference type="NCBI Taxonomy" id="1346257"/>
    <lineage>
        <taxon>Eukaryota</taxon>
        <taxon>Fungi</taxon>
        <taxon>Dikarya</taxon>
        <taxon>Ascomycota</taxon>
        <taxon>Pezizomycotina</taxon>
        <taxon>Dothideomycetes</taxon>
        <taxon>Dothideomycetes incertae sedis</taxon>
        <taxon>Patellariales</taxon>
        <taxon>Patellariaceae</taxon>
        <taxon>Patellaria</taxon>
    </lineage>
</organism>
<dbReference type="SMART" id="SM00066">
    <property type="entry name" value="GAL4"/>
    <property type="match status" value="1"/>
</dbReference>
<dbReference type="GO" id="GO:0000976">
    <property type="term" value="F:transcription cis-regulatory region binding"/>
    <property type="evidence" value="ECO:0007669"/>
    <property type="project" value="TreeGrafter"/>
</dbReference>